<dbReference type="AlphaFoldDB" id="A0A558GLN5"/>
<evidence type="ECO:0000259" key="2">
    <source>
        <dbReference type="Pfam" id="PF03235"/>
    </source>
</evidence>
<feature type="domain" description="GmrSD restriction endonucleases N-terminal" evidence="2">
    <location>
        <begin position="13"/>
        <end position="249"/>
    </location>
</feature>
<accession>A0A558GLN5</accession>
<dbReference type="InterPro" id="IPR004919">
    <property type="entry name" value="GmrSD_N"/>
</dbReference>
<dbReference type="Proteomes" id="UP000320531">
    <property type="component" value="Unassembled WGS sequence"/>
</dbReference>
<feature type="region of interest" description="Disordered" evidence="1">
    <location>
        <begin position="598"/>
        <end position="620"/>
    </location>
</feature>
<sequence length="620" mass="70339">MGFNTNMHQLSALMRSTENGEIQLPDFQRKYKWEDERVRQLLITIFRGHPLGIIMLLETGNSSVRFKPRPIESTEATATSEPKFLLLDGQQRLTSLTQALKGDGVVHTKDSRGKRLDRRYFINIQRSIDDPFDLDEAVISVPADGVIRTNFNRDIVLDLSTMEKQHEAGYIPVSLLLDQMGLFEWFGKLGDTALMTAFSDGILRQVNEYKIPAIELDKQTDKAAVATVFEKVNVGGLPLNVFELLTAVFAGDAEYYEKYQHDFRLNDDWVETKELWKEHDVLHKVENTDFLQAITMLTTLDRSKHSSGGRKVGLSAKREDVLKLELNDYLAWRDALRQGFIWAAGFLADLHIYRFRDVPYPKQLVPLAAIAVVLGKEADKHHVKEKITQWFWSGVLGELYGSAIETRFVRDLERVPAWAMGEETTAPRTVQDATFAESRLHSLRTRNAAAYKGIAALIMAQGSTDWVEGKQFGAFQYRDMAVDIHHIFPKDWCKKNEIDNERRESIVNKTTLSARTNRVIGGVAPSAYLSKVESESGFDSEGVDDVLRGHLISPEALRSDNFDTFFKRRRESLCTLIEGALKKTVQRDVSEGNAVEDSSFFEEEALEEPGQLVEEPVSKI</sequence>
<evidence type="ECO:0000313" key="3">
    <source>
        <dbReference type="EMBL" id="TVU57799.1"/>
    </source>
</evidence>
<dbReference type="EMBL" id="VMTY01000001">
    <property type="protein sequence ID" value="TVU57799.1"/>
    <property type="molecule type" value="Genomic_DNA"/>
</dbReference>
<evidence type="ECO:0000313" key="4">
    <source>
        <dbReference type="Proteomes" id="UP000320531"/>
    </source>
</evidence>
<name>A0A558GLN5_9CORY</name>
<gene>
    <name evidence="3" type="ORF">FQK23_00585</name>
</gene>
<proteinExistence type="predicted"/>
<comment type="caution">
    <text evidence="3">The sequence shown here is derived from an EMBL/GenBank/DDBJ whole genome shotgun (WGS) entry which is preliminary data.</text>
</comment>
<organism evidence="3 4">
    <name type="scientific">Corynebacterium aurimucosum</name>
    <dbReference type="NCBI Taxonomy" id="169292"/>
    <lineage>
        <taxon>Bacteria</taxon>
        <taxon>Bacillati</taxon>
        <taxon>Actinomycetota</taxon>
        <taxon>Actinomycetes</taxon>
        <taxon>Mycobacteriales</taxon>
        <taxon>Corynebacteriaceae</taxon>
        <taxon>Corynebacterium</taxon>
    </lineage>
</organism>
<protein>
    <submittedName>
        <fullName evidence="3">DUF262 domain-containing protein</fullName>
    </submittedName>
</protein>
<dbReference type="PANTHER" id="PTHR37292:SF2">
    <property type="entry name" value="DUF262 DOMAIN-CONTAINING PROTEIN"/>
    <property type="match status" value="1"/>
</dbReference>
<dbReference type="PANTHER" id="PTHR37292">
    <property type="entry name" value="VNG6097C"/>
    <property type="match status" value="1"/>
</dbReference>
<reference evidence="3 4" key="1">
    <citation type="submission" date="2019-07" db="EMBL/GenBank/DDBJ databases">
        <title>Draft genome of C. aurimucosum strain 14-2523.</title>
        <authorList>
            <person name="Pacheco L.G.C."/>
            <person name="Aguiar E.R.G.R."/>
            <person name="Navas J."/>
            <person name="Santos C.S."/>
            <person name="Rocha D.J.P.G."/>
        </authorList>
    </citation>
    <scope>NUCLEOTIDE SEQUENCE [LARGE SCALE GENOMIC DNA]</scope>
    <source>
        <strain evidence="3 4">14-2523</strain>
    </source>
</reference>
<evidence type="ECO:0000256" key="1">
    <source>
        <dbReference type="SAM" id="MobiDB-lite"/>
    </source>
</evidence>
<dbReference type="Pfam" id="PF03235">
    <property type="entry name" value="GmrSD_N"/>
    <property type="match status" value="1"/>
</dbReference>